<sequence>MSIFGKDRSGRSDRQPGNEPVAPEVRGMLAALRRSTEIARQIAYLTGTDVILAREGRLVREAGSESYDLDPDPRSRPLPGNVRPLNRPTR</sequence>
<dbReference type="STRING" id="34103.SAMN05421778_10313"/>
<protein>
    <submittedName>
        <fullName evidence="2">Uncharacterized protein</fullName>
    </submittedName>
</protein>
<feature type="region of interest" description="Disordered" evidence="1">
    <location>
        <begin position="61"/>
        <end position="90"/>
    </location>
</feature>
<feature type="compositionally biased region" description="Basic and acidic residues" evidence="1">
    <location>
        <begin position="1"/>
        <end position="16"/>
    </location>
</feature>
<dbReference type="RefSeq" id="WP_037485938.1">
    <property type="nucleotide sequence ID" value="NZ_AZRA01000145.1"/>
</dbReference>
<organism evidence="2 3">
    <name type="scientific">Sphaerotilus natans subsp. natans DSM 6575</name>
    <dbReference type="NCBI Taxonomy" id="1286631"/>
    <lineage>
        <taxon>Bacteria</taxon>
        <taxon>Pseudomonadati</taxon>
        <taxon>Pseudomonadota</taxon>
        <taxon>Betaproteobacteria</taxon>
        <taxon>Burkholderiales</taxon>
        <taxon>Sphaerotilaceae</taxon>
        <taxon>Sphaerotilus</taxon>
    </lineage>
</organism>
<keyword evidence="3" id="KW-1185">Reference proteome</keyword>
<accession>A0A059KH32</accession>
<dbReference type="Proteomes" id="UP000026714">
    <property type="component" value="Unassembled WGS sequence"/>
</dbReference>
<dbReference type="AlphaFoldDB" id="A0A059KH32"/>
<evidence type="ECO:0000256" key="1">
    <source>
        <dbReference type="SAM" id="MobiDB-lite"/>
    </source>
</evidence>
<name>A0A059KH32_9BURK</name>
<dbReference type="EMBL" id="AZRA01000145">
    <property type="protein sequence ID" value="KDB50408.1"/>
    <property type="molecule type" value="Genomic_DNA"/>
</dbReference>
<comment type="caution">
    <text evidence="2">The sequence shown here is derived from an EMBL/GenBank/DDBJ whole genome shotgun (WGS) entry which is preliminary data.</text>
</comment>
<evidence type="ECO:0000313" key="2">
    <source>
        <dbReference type="EMBL" id="KDB50408.1"/>
    </source>
</evidence>
<reference evidence="2 3" key="1">
    <citation type="journal article" date="2014" name="FEMS Microbiol. Ecol.">
        <title>Sphaerotilus natans encrusted with nanoball-shaped Fe(III) oxide minerals formed by nitrate-reducing mixotrophic Fe(II) oxidation.</title>
        <authorList>
            <person name="Park S."/>
            <person name="Kim D.H."/>
            <person name="Lee J.H."/>
            <person name="Hur H.G."/>
        </authorList>
    </citation>
    <scope>NUCLEOTIDE SEQUENCE [LARGE SCALE GENOMIC DNA]</scope>
    <source>
        <strain evidence="2 3">DSM 6575</strain>
    </source>
</reference>
<gene>
    <name evidence="2" type="ORF">X805_40080</name>
</gene>
<evidence type="ECO:0000313" key="3">
    <source>
        <dbReference type="Proteomes" id="UP000026714"/>
    </source>
</evidence>
<feature type="region of interest" description="Disordered" evidence="1">
    <location>
        <begin position="1"/>
        <end position="24"/>
    </location>
</feature>
<proteinExistence type="predicted"/>